<protein>
    <submittedName>
        <fullName evidence="2">ChaB-like protein</fullName>
    </submittedName>
</protein>
<dbReference type="SUPFAM" id="SSF140376">
    <property type="entry name" value="ChaB-like"/>
    <property type="match status" value="1"/>
</dbReference>
<feature type="compositionally biased region" description="Low complexity" evidence="1">
    <location>
        <begin position="104"/>
        <end position="116"/>
    </location>
</feature>
<dbReference type="InterPro" id="IPR009317">
    <property type="entry name" value="ChaB"/>
</dbReference>
<dbReference type="KEGG" id="vg:18126163"/>
<dbReference type="OrthoDB" id="18212at10239"/>
<dbReference type="EMBL" id="KF894742">
    <property type="protein sequence ID" value="AHD25580.1"/>
    <property type="molecule type" value="Genomic_DNA"/>
</dbReference>
<feature type="region of interest" description="Disordered" evidence="1">
    <location>
        <begin position="72"/>
        <end position="146"/>
    </location>
</feature>
<keyword evidence="3" id="KW-1185">Reference proteome</keyword>
<evidence type="ECO:0000313" key="3">
    <source>
        <dbReference type="Proteomes" id="UP000203482"/>
    </source>
</evidence>
<dbReference type="RefSeq" id="YP_008992186.1">
    <property type="nucleotide sequence ID" value="NC_023177.1"/>
</dbReference>
<reference evidence="2 3" key="1">
    <citation type="journal article" date="2014" name="Genome Announc.">
        <title>Genome Sequence of an Alphabaculovirus Isolated from Choristoneura murinana.</title>
        <authorList>
            <person name="Rohrmann G.F."/>
            <person name="Erlandson M.A."/>
            <person name="Theilmann D.A."/>
        </authorList>
    </citation>
    <scope>NUCLEOTIDE SEQUENCE [LARGE SCALE GENOMIC DNA]</scope>
    <source>
        <strain evidence="2 3">Darmstadt</strain>
    </source>
</reference>
<dbReference type="Proteomes" id="UP000203482">
    <property type="component" value="Segment"/>
</dbReference>
<evidence type="ECO:0000313" key="2">
    <source>
        <dbReference type="EMBL" id="AHD25580.1"/>
    </source>
</evidence>
<name>V9XTK7_9ABAC</name>
<dbReference type="InterPro" id="IPR037205">
    <property type="entry name" value="ChaB_sf"/>
</dbReference>
<evidence type="ECO:0000256" key="1">
    <source>
        <dbReference type="SAM" id="MobiDB-lite"/>
    </source>
</evidence>
<accession>V9XTK7</accession>
<dbReference type="GeneID" id="18126163"/>
<organism evidence="2 3">
    <name type="scientific">Choristoneura murinana nucleopolyhedrovirus</name>
    <dbReference type="NCBI Taxonomy" id="1987479"/>
    <lineage>
        <taxon>Viruses</taxon>
        <taxon>Viruses incertae sedis</taxon>
        <taxon>Naldaviricetes</taxon>
        <taxon>Lefavirales</taxon>
        <taxon>Baculoviridae</taxon>
        <taxon>Alphabaculovirus</taxon>
        <taxon>Alphabaculovirus chomurinanae</taxon>
    </lineage>
</organism>
<proteinExistence type="predicted"/>
<sequence length="171" mass="19396">MYHLPDTLYEEEKMPRRAKQLFVNTFSQHHKLNAGDEGAAMQKARQALEERYVRVNDSQWIPRRAAYEIIRDDMSSDSEGPRELPPSKRGCELRLSVDQRRASKGSSISDSNSASSSDDELLNTGEERTIVNTGGERTKQAAFKKKRVGKMVASQKYVDKTAGYSTDEDDY</sequence>
<dbReference type="Pfam" id="PF06150">
    <property type="entry name" value="ChaB"/>
    <property type="match status" value="1"/>
</dbReference>
<gene>
    <name evidence="2" type="ORF">chmu094</name>
</gene>
<feature type="compositionally biased region" description="Basic and acidic residues" evidence="1">
    <location>
        <begin position="72"/>
        <end position="101"/>
    </location>
</feature>